<dbReference type="Proteomes" id="UP000288168">
    <property type="component" value="Unassembled WGS sequence"/>
</dbReference>
<dbReference type="EMBL" id="NKCI01000078">
    <property type="protein sequence ID" value="RSL57868.1"/>
    <property type="molecule type" value="Genomic_DNA"/>
</dbReference>
<name>A0A428PY04_9HYPO</name>
<dbReference type="STRING" id="1325734.A0A428PY04"/>
<keyword evidence="4" id="KW-1185">Reference proteome</keyword>
<dbReference type="PANTHER" id="PTHR43591:SF10">
    <property type="entry name" value="ABC TRANSMEMBRANE TYPE-1 DOMAIN-CONTAINING PROTEIN-RELATED"/>
    <property type="match status" value="1"/>
</dbReference>
<dbReference type="OrthoDB" id="2013972at2759"/>
<evidence type="ECO:0000313" key="4">
    <source>
        <dbReference type="Proteomes" id="UP000288168"/>
    </source>
</evidence>
<dbReference type="GO" id="GO:0008168">
    <property type="term" value="F:methyltransferase activity"/>
    <property type="evidence" value="ECO:0007669"/>
    <property type="project" value="TreeGrafter"/>
</dbReference>
<proteinExistence type="inferred from homology"/>
<dbReference type="Gene3D" id="3.40.50.150">
    <property type="entry name" value="Vaccinia Virus protein VP39"/>
    <property type="match status" value="1"/>
</dbReference>
<accession>A0A428PY04</accession>
<evidence type="ECO:0008006" key="5">
    <source>
        <dbReference type="Google" id="ProtNLM"/>
    </source>
</evidence>
<organism evidence="3 4">
    <name type="scientific">Fusarium duplospermum</name>
    <dbReference type="NCBI Taxonomy" id="1325734"/>
    <lineage>
        <taxon>Eukaryota</taxon>
        <taxon>Fungi</taxon>
        <taxon>Dikarya</taxon>
        <taxon>Ascomycota</taxon>
        <taxon>Pezizomycotina</taxon>
        <taxon>Sordariomycetes</taxon>
        <taxon>Hypocreomycetidae</taxon>
        <taxon>Hypocreales</taxon>
        <taxon>Nectriaceae</taxon>
        <taxon>Fusarium</taxon>
        <taxon>Fusarium solani species complex</taxon>
    </lineage>
</organism>
<reference evidence="3 4" key="1">
    <citation type="submission" date="2017-06" db="EMBL/GenBank/DDBJ databases">
        <title>Comparative genomic analysis of Ambrosia Fusariam Clade fungi.</title>
        <authorList>
            <person name="Stajich J.E."/>
            <person name="Carrillo J."/>
            <person name="Kijimoto T."/>
            <person name="Eskalen A."/>
            <person name="O'Donnell K."/>
            <person name="Kasson M."/>
        </authorList>
    </citation>
    <scope>NUCLEOTIDE SEQUENCE [LARGE SCALE GENOMIC DNA]</scope>
    <source>
        <strain evidence="3 4">NRRL62584</strain>
    </source>
</reference>
<comment type="similarity">
    <text evidence="1">Belongs to the methyltransferase superfamily. LaeA methyltransferase family.</text>
</comment>
<dbReference type="CDD" id="cd02440">
    <property type="entry name" value="AdoMet_MTases"/>
    <property type="match status" value="1"/>
</dbReference>
<sequence length="375" mass="42053">MSATGGPQPPSEDGVTLPQPQAFQPAEHWVQLAQQRDDDDGVDTESALGTHAPTSTASLSSSILRYRTIHGRTYHSEQGNAEYWASNDEQQNESQDVNHHAMLLVLDDKLFLAPLRNDIQKVLDVGTGTGMASKSNSRGEKNAANISTLGIWAIDFADEFPSATVIGTDLSPIQPSWIPPNLTFEIEDCNLTWTFEPDSFDYVHMRYLFGSITDWNALFSNAYRVCKPGGWVESYEPTVVAESDDDTIPPGSAHSEWGKFFIEGAKKMGRSCTVVEDDIQRKSMKAAGFVDIQYVDKKVPIGGWPRDPRQKVIGQYLQASLEQDLEGYVLYMASQLLGWTKEEVSVYCAQFRREIRSGRYHAFFRQRVIWGRKPE</sequence>
<gene>
    <name evidence="3" type="ORF">CEP54_008085</name>
</gene>
<protein>
    <recommendedName>
        <fullName evidence="5">Methyltransferase</fullName>
    </recommendedName>
</protein>
<feature type="region of interest" description="Disordered" evidence="2">
    <location>
        <begin position="1"/>
        <end position="55"/>
    </location>
</feature>
<evidence type="ECO:0000256" key="2">
    <source>
        <dbReference type="SAM" id="MobiDB-lite"/>
    </source>
</evidence>
<dbReference type="Pfam" id="PF13489">
    <property type="entry name" value="Methyltransf_23"/>
    <property type="match status" value="1"/>
</dbReference>
<dbReference type="SUPFAM" id="SSF53335">
    <property type="entry name" value="S-adenosyl-L-methionine-dependent methyltransferases"/>
    <property type="match status" value="1"/>
</dbReference>
<dbReference type="PANTHER" id="PTHR43591">
    <property type="entry name" value="METHYLTRANSFERASE"/>
    <property type="match status" value="1"/>
</dbReference>
<comment type="caution">
    <text evidence="3">The sequence shown here is derived from an EMBL/GenBank/DDBJ whole genome shotgun (WGS) entry which is preliminary data.</text>
</comment>
<evidence type="ECO:0000313" key="3">
    <source>
        <dbReference type="EMBL" id="RSL57868.1"/>
    </source>
</evidence>
<dbReference type="AlphaFoldDB" id="A0A428PY04"/>
<evidence type="ECO:0000256" key="1">
    <source>
        <dbReference type="ARBA" id="ARBA00038158"/>
    </source>
</evidence>
<dbReference type="InterPro" id="IPR029063">
    <property type="entry name" value="SAM-dependent_MTases_sf"/>
</dbReference>